<dbReference type="NCBIfam" id="NF037982">
    <property type="entry name" value="Nramp_1"/>
    <property type="match status" value="1"/>
</dbReference>
<keyword evidence="9" id="KW-1185">Reference proteome</keyword>
<feature type="transmembrane region" description="Helical" evidence="7">
    <location>
        <begin position="158"/>
        <end position="175"/>
    </location>
</feature>
<feature type="transmembrane region" description="Helical" evidence="7">
    <location>
        <begin position="257"/>
        <end position="279"/>
    </location>
</feature>
<evidence type="ECO:0000313" key="8">
    <source>
        <dbReference type="EMBL" id="MEA5456449.1"/>
    </source>
</evidence>
<keyword evidence="4 7" id="KW-1133">Transmembrane helix</keyword>
<accession>A0ABU5TAB3</accession>
<evidence type="ECO:0000256" key="2">
    <source>
        <dbReference type="ARBA" id="ARBA00022448"/>
    </source>
</evidence>
<reference evidence="8 9" key="1">
    <citation type="submission" date="2023-12" db="EMBL/GenBank/DDBJ databases">
        <title>Sinomonas terricola sp. nov, isolated from litchi orchard soil in Guangdong, PR China.</title>
        <authorList>
            <person name="Jiaxin W."/>
            <person name="Yang Z."/>
            <person name="Honghui Z."/>
        </authorList>
    </citation>
    <scope>NUCLEOTIDE SEQUENCE [LARGE SCALE GENOMIC DNA]</scope>
    <source>
        <strain evidence="8 9">JGH33</strain>
    </source>
</reference>
<dbReference type="Proteomes" id="UP001304769">
    <property type="component" value="Unassembled WGS sequence"/>
</dbReference>
<evidence type="ECO:0000256" key="6">
    <source>
        <dbReference type="SAM" id="MobiDB-lite"/>
    </source>
</evidence>
<protein>
    <submittedName>
        <fullName evidence="8">Nramp family divalent metal transporter</fullName>
    </submittedName>
</protein>
<feature type="transmembrane region" description="Helical" evidence="7">
    <location>
        <begin position="133"/>
        <end position="151"/>
    </location>
</feature>
<evidence type="ECO:0000256" key="7">
    <source>
        <dbReference type="SAM" id="Phobius"/>
    </source>
</evidence>
<dbReference type="EMBL" id="JAYGGQ010000014">
    <property type="protein sequence ID" value="MEA5456449.1"/>
    <property type="molecule type" value="Genomic_DNA"/>
</dbReference>
<evidence type="ECO:0000256" key="3">
    <source>
        <dbReference type="ARBA" id="ARBA00022692"/>
    </source>
</evidence>
<sequence length="438" mass="46056">MASQKARTDVDAPWWKRAVTALGPGLVTGASDDDPSGIATYAQAGAVYGYSSLWTALVSLPMMIVIQEMCDRTATATGDSLGALVRRRFQRTGRIVVGILLVLLMLANTVNVAADLMAVGQGMQLLGAGPAQLWSPIAGIGLAVLLVTGSYRLVARVFTGLCFALFAYVVVMFFAGVDWGQVVQGLGFLQLRPDLAYWGLIAAVFGTSISPYLFFWESGQRIEELRESPEGGDDAPADPEIPPHQAQRRREQQRIDVVVGMTLSVLVMFAVIVATGATIGRQGQEIHSAAEAAQALSPLAGPLAGLVFALGFIGTGLLAVPVLASSACIGLSALLHKEWGFDRSPRKAPVFYSLLLLGTVAGTVLAVVFPDPIGLLVFSAMLNAVAAAPFLITVLIIAGSRRIMGPRRNRPLSAIVGWATAVVMVCAGVAAIWSQLAG</sequence>
<evidence type="ECO:0000256" key="4">
    <source>
        <dbReference type="ARBA" id="ARBA00022989"/>
    </source>
</evidence>
<proteinExistence type="predicted"/>
<organism evidence="8 9">
    <name type="scientific">Sinomonas terricola</name>
    <dbReference type="NCBI Taxonomy" id="3110330"/>
    <lineage>
        <taxon>Bacteria</taxon>
        <taxon>Bacillati</taxon>
        <taxon>Actinomycetota</taxon>
        <taxon>Actinomycetes</taxon>
        <taxon>Micrococcales</taxon>
        <taxon>Micrococcaceae</taxon>
        <taxon>Sinomonas</taxon>
    </lineage>
</organism>
<dbReference type="PANTHER" id="PTHR11706">
    <property type="entry name" value="SOLUTE CARRIER PROTEIN FAMILY 11 MEMBER"/>
    <property type="match status" value="1"/>
</dbReference>
<evidence type="ECO:0000313" key="9">
    <source>
        <dbReference type="Proteomes" id="UP001304769"/>
    </source>
</evidence>
<keyword evidence="3 7" id="KW-0812">Transmembrane</keyword>
<feature type="region of interest" description="Disordered" evidence="6">
    <location>
        <begin position="226"/>
        <end position="251"/>
    </location>
</feature>
<comment type="caution">
    <text evidence="8">The sequence shown here is derived from an EMBL/GenBank/DDBJ whole genome shotgun (WGS) entry which is preliminary data.</text>
</comment>
<name>A0ABU5TAB3_9MICC</name>
<evidence type="ECO:0000256" key="5">
    <source>
        <dbReference type="ARBA" id="ARBA00023136"/>
    </source>
</evidence>
<dbReference type="RefSeq" id="WP_323280339.1">
    <property type="nucleotide sequence ID" value="NZ_JAYGGQ010000014.1"/>
</dbReference>
<gene>
    <name evidence="8" type="ORF">SPF06_17090</name>
</gene>
<evidence type="ECO:0000256" key="1">
    <source>
        <dbReference type="ARBA" id="ARBA00004141"/>
    </source>
</evidence>
<dbReference type="InterPro" id="IPR001046">
    <property type="entry name" value="NRAMP_fam"/>
</dbReference>
<feature type="transmembrane region" description="Helical" evidence="7">
    <location>
        <begin position="375"/>
        <end position="400"/>
    </location>
</feature>
<feature type="transmembrane region" description="Helical" evidence="7">
    <location>
        <begin position="195"/>
        <end position="216"/>
    </location>
</feature>
<feature type="transmembrane region" description="Helical" evidence="7">
    <location>
        <begin position="412"/>
        <end position="433"/>
    </location>
</feature>
<comment type="subcellular location">
    <subcellularLocation>
        <location evidence="1">Membrane</location>
        <topology evidence="1">Multi-pass membrane protein</topology>
    </subcellularLocation>
</comment>
<dbReference type="PANTHER" id="PTHR11706:SF33">
    <property type="entry name" value="NATURAL RESISTANCE-ASSOCIATED MACROPHAGE PROTEIN 2"/>
    <property type="match status" value="1"/>
</dbReference>
<feature type="transmembrane region" description="Helical" evidence="7">
    <location>
        <begin position="95"/>
        <end position="113"/>
    </location>
</feature>
<feature type="transmembrane region" description="Helical" evidence="7">
    <location>
        <begin position="350"/>
        <end position="369"/>
    </location>
</feature>
<keyword evidence="2" id="KW-0813">Transport</keyword>
<dbReference type="Pfam" id="PF01566">
    <property type="entry name" value="Nramp"/>
    <property type="match status" value="1"/>
</dbReference>
<feature type="transmembrane region" description="Helical" evidence="7">
    <location>
        <begin position="299"/>
        <end position="329"/>
    </location>
</feature>
<keyword evidence="5 7" id="KW-0472">Membrane</keyword>